<reference evidence="1 2" key="1">
    <citation type="submission" date="2020-10" db="EMBL/GenBank/DDBJ databases">
        <title>Connecting structure to function with the recovery of over 1000 high-quality activated sludge metagenome-assembled genomes encoding full-length rRNA genes using long-read sequencing.</title>
        <authorList>
            <person name="Singleton C.M."/>
            <person name="Petriglieri F."/>
            <person name="Kristensen J.M."/>
            <person name="Kirkegaard R.H."/>
            <person name="Michaelsen T.Y."/>
            <person name="Andersen M.H."/>
            <person name="Karst S.M."/>
            <person name="Dueholm M.S."/>
            <person name="Nielsen P.H."/>
            <person name="Albertsen M."/>
        </authorList>
    </citation>
    <scope>NUCLEOTIDE SEQUENCE [LARGE SCALE GENOMIC DNA]</scope>
    <source>
        <strain evidence="1">Ribe_18-Q3-R11-54_BAT3C.373</strain>
    </source>
</reference>
<name>A0A9D7SAE7_9BACT</name>
<comment type="caution">
    <text evidence="1">The sequence shown here is derived from an EMBL/GenBank/DDBJ whole genome shotgun (WGS) entry which is preliminary data.</text>
</comment>
<dbReference type="PANTHER" id="PTHR48098:SF6">
    <property type="entry name" value="FERRI-BACILLIBACTIN ESTERASE BESA"/>
    <property type="match status" value="1"/>
</dbReference>
<dbReference type="SUPFAM" id="SSF53474">
    <property type="entry name" value="alpha/beta-Hydrolases"/>
    <property type="match status" value="1"/>
</dbReference>
<dbReference type="Proteomes" id="UP000808349">
    <property type="component" value="Unassembled WGS sequence"/>
</dbReference>
<dbReference type="InterPro" id="IPR050583">
    <property type="entry name" value="Mycobacterial_A85_antigen"/>
</dbReference>
<accession>A0A9D7SAE7</accession>
<dbReference type="Gene3D" id="3.40.50.1820">
    <property type="entry name" value="alpha/beta hydrolase"/>
    <property type="match status" value="1"/>
</dbReference>
<evidence type="ECO:0000313" key="1">
    <source>
        <dbReference type="EMBL" id="MBK9717831.1"/>
    </source>
</evidence>
<gene>
    <name evidence="1" type="ORF">IPO85_10005</name>
</gene>
<sequence length="305" mass="36111">MTKRWKVILSGILVALGFKHKTSAQEILQIKDPVHLTRYINFPSQFVTERNLDIWLPQSYNGNVDQKYPVIYMQDGQNLFDPNVSYHSNPLSCDQALNRLVSEKKIKECIVVGIWNTDYRYREYNPTKPFEILDKKYKRRIRREYNGKPLSDEYLKFIVFELKPYIDSTYRTLSSVQNTFIGGASMGGLISFYALMEYPDVFGGAMCMSTHWPLSVMFDNKHFFKGMMQYVPEKMPILKDKKIYFDHGTENLDSWYAPYQKQIDQMFELYHKDSVNYKSLVFPEASHSELDWRKRLDIPLEFLLK</sequence>
<proteinExistence type="predicted"/>
<organism evidence="1 2">
    <name type="scientific">Candidatus Defluviibacterium haderslevense</name>
    <dbReference type="NCBI Taxonomy" id="2981993"/>
    <lineage>
        <taxon>Bacteria</taxon>
        <taxon>Pseudomonadati</taxon>
        <taxon>Bacteroidota</taxon>
        <taxon>Saprospiria</taxon>
        <taxon>Saprospirales</taxon>
        <taxon>Saprospiraceae</taxon>
        <taxon>Candidatus Defluviibacterium</taxon>
    </lineage>
</organism>
<dbReference type="Pfam" id="PF00756">
    <property type="entry name" value="Esterase"/>
    <property type="match status" value="1"/>
</dbReference>
<protein>
    <submittedName>
        <fullName evidence="1">Esterase family protein</fullName>
    </submittedName>
</protein>
<dbReference type="EMBL" id="JADKFW010000005">
    <property type="protein sequence ID" value="MBK9717831.1"/>
    <property type="molecule type" value="Genomic_DNA"/>
</dbReference>
<evidence type="ECO:0000313" key="2">
    <source>
        <dbReference type="Proteomes" id="UP000808349"/>
    </source>
</evidence>
<dbReference type="AlphaFoldDB" id="A0A9D7SAE7"/>
<dbReference type="PANTHER" id="PTHR48098">
    <property type="entry name" value="ENTEROCHELIN ESTERASE-RELATED"/>
    <property type="match status" value="1"/>
</dbReference>
<dbReference type="InterPro" id="IPR000801">
    <property type="entry name" value="Esterase-like"/>
</dbReference>
<dbReference type="InterPro" id="IPR029058">
    <property type="entry name" value="AB_hydrolase_fold"/>
</dbReference>